<proteinExistence type="predicted"/>
<gene>
    <name evidence="3" type="ORF">DJ013_21310</name>
</gene>
<evidence type="ECO:0000313" key="3">
    <source>
        <dbReference type="EMBL" id="AWW00986.1"/>
    </source>
</evidence>
<dbReference type="KEGG" id="als:DJ013_21310"/>
<reference evidence="3 4" key="1">
    <citation type="submission" date="2018-05" db="EMBL/GenBank/DDBJ databases">
        <title>Complete genome sequence of Arcticibacterium luteifluviistationis SM1504T, a cytophagaceae bacterium isolated from Arctic surface seawater.</title>
        <authorList>
            <person name="Li Y."/>
            <person name="Qin Q.-L."/>
        </authorList>
    </citation>
    <scope>NUCLEOTIDE SEQUENCE [LARGE SCALE GENOMIC DNA]</scope>
    <source>
        <strain evidence="3 4">SM1504</strain>
    </source>
</reference>
<evidence type="ECO:0000313" key="4">
    <source>
        <dbReference type="Proteomes" id="UP000249873"/>
    </source>
</evidence>
<feature type="signal peptide" evidence="1">
    <location>
        <begin position="1"/>
        <end position="21"/>
    </location>
</feature>
<evidence type="ECO:0000259" key="2">
    <source>
        <dbReference type="Pfam" id="PF04389"/>
    </source>
</evidence>
<dbReference type="Gene3D" id="3.40.630.10">
    <property type="entry name" value="Zn peptidases"/>
    <property type="match status" value="1"/>
</dbReference>
<dbReference type="GO" id="GO:0006508">
    <property type="term" value="P:proteolysis"/>
    <property type="evidence" value="ECO:0007669"/>
    <property type="project" value="InterPro"/>
</dbReference>
<evidence type="ECO:0000256" key="1">
    <source>
        <dbReference type="SAM" id="SignalP"/>
    </source>
</evidence>
<dbReference type="EMBL" id="CP029480">
    <property type="protein sequence ID" value="AWW00986.1"/>
    <property type="molecule type" value="Genomic_DNA"/>
</dbReference>
<dbReference type="PANTHER" id="PTHR12147:SF26">
    <property type="entry name" value="PEPTIDASE M28 DOMAIN-CONTAINING PROTEIN"/>
    <property type="match status" value="1"/>
</dbReference>
<name>A0A2Z4GIS6_9BACT</name>
<dbReference type="Pfam" id="PF04389">
    <property type="entry name" value="Peptidase_M28"/>
    <property type="match status" value="1"/>
</dbReference>
<dbReference type="InterPro" id="IPR007484">
    <property type="entry name" value="Peptidase_M28"/>
</dbReference>
<keyword evidence="1" id="KW-0732">Signal</keyword>
<protein>
    <submittedName>
        <fullName evidence="3">Peptidase M28</fullName>
    </submittedName>
</protein>
<dbReference type="OrthoDB" id="1521787at2"/>
<keyword evidence="4" id="KW-1185">Reference proteome</keyword>
<dbReference type="Proteomes" id="UP000249873">
    <property type="component" value="Chromosome"/>
</dbReference>
<dbReference type="PANTHER" id="PTHR12147">
    <property type="entry name" value="METALLOPEPTIDASE M28 FAMILY MEMBER"/>
    <property type="match status" value="1"/>
</dbReference>
<organism evidence="3 4">
    <name type="scientific">Arcticibacterium luteifluviistationis</name>
    <dbReference type="NCBI Taxonomy" id="1784714"/>
    <lineage>
        <taxon>Bacteria</taxon>
        <taxon>Pseudomonadati</taxon>
        <taxon>Bacteroidota</taxon>
        <taxon>Cytophagia</taxon>
        <taxon>Cytophagales</taxon>
        <taxon>Leadbetterellaceae</taxon>
        <taxon>Arcticibacterium</taxon>
    </lineage>
</organism>
<feature type="chain" id="PRO_5016295344" evidence="1">
    <location>
        <begin position="22"/>
        <end position="347"/>
    </location>
</feature>
<dbReference type="InterPro" id="IPR045175">
    <property type="entry name" value="M28_fam"/>
</dbReference>
<accession>A0A2Z4GIS6</accession>
<dbReference type="GO" id="GO:0008235">
    <property type="term" value="F:metalloexopeptidase activity"/>
    <property type="evidence" value="ECO:0007669"/>
    <property type="project" value="InterPro"/>
</dbReference>
<dbReference type="AlphaFoldDB" id="A0A2Z4GIS6"/>
<sequence>MKNPSILFILLCLLSVNEAISQDFSKIYAETITTTDLRKHLEIIASDDMEGRETTTKGQYKAAIYLADQFENLGLERIVDMGEYKSYFQWFDVAVSGKSQKLLAPDAEIPANHERRASMNILGFLPGKTKKEEVIIISAHYDHIGIDSNGDINNGADDDGSGTAAVLEIAEAFVNAKKDGHGPERSILFLLVAGEEKGLLGSKYYTDYAPVIPLPNTVCDLNIDMIGRKDEHHDTDEYVYLIGADKLSSDLDKISKKVNKKYINYELDYTYNDEKDPNRFYYRSDHYNFAKNNIPVIFFFTGVHEDYHKPGDDIEKIIFPKYSYITKLIFHTAWEVANRTERLKLNR</sequence>
<feature type="domain" description="Peptidase M28" evidence="2">
    <location>
        <begin position="120"/>
        <end position="328"/>
    </location>
</feature>
<dbReference type="SUPFAM" id="SSF53187">
    <property type="entry name" value="Zn-dependent exopeptidases"/>
    <property type="match status" value="1"/>
</dbReference>